<proteinExistence type="predicted"/>
<evidence type="ECO:0000256" key="2">
    <source>
        <dbReference type="SAM" id="MobiDB-lite"/>
    </source>
</evidence>
<name>A0ABM5FXE3_9SAUR</name>
<evidence type="ECO:0000256" key="1">
    <source>
        <dbReference type="PROSITE-ProRule" id="PRU00047"/>
    </source>
</evidence>
<feature type="region of interest" description="Disordered" evidence="2">
    <location>
        <begin position="63"/>
        <end position="92"/>
    </location>
</feature>
<keyword evidence="1" id="KW-0862">Zinc</keyword>
<dbReference type="InterPro" id="IPR001878">
    <property type="entry name" value="Znf_CCHC"/>
</dbReference>
<evidence type="ECO:0000259" key="3">
    <source>
        <dbReference type="PROSITE" id="PS50158"/>
    </source>
</evidence>
<dbReference type="Pfam" id="PF22936">
    <property type="entry name" value="Pol_BBD"/>
    <property type="match status" value="1"/>
</dbReference>
<evidence type="ECO:0000313" key="5">
    <source>
        <dbReference type="RefSeq" id="XP_072850073.1"/>
    </source>
</evidence>
<gene>
    <name evidence="5" type="primary">LOC140705633</name>
</gene>
<evidence type="ECO:0000313" key="4">
    <source>
        <dbReference type="Proteomes" id="UP001652642"/>
    </source>
</evidence>
<feature type="domain" description="CCHC-type" evidence="3">
    <location>
        <begin position="102"/>
        <end position="117"/>
    </location>
</feature>
<protein>
    <recommendedName>
        <fullName evidence="3">CCHC-type domain-containing protein</fullName>
    </recommendedName>
</protein>
<keyword evidence="1" id="KW-0863">Zinc-finger</keyword>
<feature type="compositionally biased region" description="Basic and acidic residues" evidence="2">
    <location>
        <begin position="69"/>
        <end position="78"/>
    </location>
</feature>
<dbReference type="Proteomes" id="UP001652642">
    <property type="component" value="Chromosome 3"/>
</dbReference>
<reference evidence="5" key="1">
    <citation type="submission" date="2025-08" db="UniProtKB">
        <authorList>
            <consortium name="RefSeq"/>
        </authorList>
    </citation>
    <scope>IDENTIFICATION</scope>
</reference>
<dbReference type="InterPro" id="IPR054722">
    <property type="entry name" value="PolX-like_BBD"/>
</dbReference>
<feature type="compositionally biased region" description="Basic residues" evidence="2">
    <location>
        <begin position="127"/>
        <end position="136"/>
    </location>
</feature>
<keyword evidence="4" id="KW-1185">Reference proteome</keyword>
<dbReference type="GeneID" id="140705633"/>
<feature type="region of interest" description="Disordered" evidence="2">
    <location>
        <begin position="113"/>
        <end position="140"/>
    </location>
</feature>
<organism evidence="4 5">
    <name type="scientific">Pogona vitticeps</name>
    <name type="common">central bearded dragon</name>
    <dbReference type="NCBI Taxonomy" id="103695"/>
    <lineage>
        <taxon>Eukaryota</taxon>
        <taxon>Metazoa</taxon>
        <taxon>Chordata</taxon>
        <taxon>Craniata</taxon>
        <taxon>Vertebrata</taxon>
        <taxon>Euteleostomi</taxon>
        <taxon>Lepidosauria</taxon>
        <taxon>Squamata</taxon>
        <taxon>Bifurcata</taxon>
        <taxon>Unidentata</taxon>
        <taxon>Episquamata</taxon>
        <taxon>Toxicofera</taxon>
        <taxon>Iguania</taxon>
        <taxon>Acrodonta</taxon>
        <taxon>Agamidae</taxon>
        <taxon>Amphibolurinae</taxon>
        <taxon>Pogona</taxon>
    </lineage>
</organism>
<accession>A0ABM5FXE3</accession>
<dbReference type="PROSITE" id="PS50158">
    <property type="entry name" value="ZF_CCHC"/>
    <property type="match status" value="1"/>
</dbReference>
<dbReference type="PANTHER" id="PTHR47592">
    <property type="entry name" value="PBF68 PROTEIN"/>
    <property type="match status" value="1"/>
</dbReference>
<keyword evidence="1" id="KW-0479">Metal-binding</keyword>
<sequence length="244" mass="27498">MRPATFRCAANEQRVYILLSSLNDDYSMLVTSLESMPETELSEEYVTNRILQEEQHLKQRMLNKKTSHVRADHERQRYADGSVPRRRADGEQTGRVMMTKACFLCGSTNHLQRNCDKSGSPPSNKEGRKKVSKRFQQRNDMRPVSLVTRGTRDKVPGSHTEAWLIDSGAVVHLTNNKDLFCLLDETSLRSVMMANSQETAVEGQGTVYIPSLNTEISGVFYAPELSFNIISVSALAEQGFTVTF</sequence>
<dbReference type="RefSeq" id="XP_072850073.1">
    <property type="nucleotide sequence ID" value="XM_072993972.1"/>
</dbReference>